<keyword evidence="3" id="KW-0413">Isomerase</keyword>
<dbReference type="Pfam" id="PF01380">
    <property type="entry name" value="SIS"/>
    <property type="match status" value="1"/>
</dbReference>
<dbReference type="InterPro" id="IPR001347">
    <property type="entry name" value="SIS_dom"/>
</dbReference>
<sequence>MNKNKLFGEKREQANQTFFGLRRTVVTSAGTDLFAIALDELGNVLAQVDESRVDAACAMLAGANRIVVYGCGREALQVKGFAMRLYHLGLPVSVVGDMTTPPLGPDDVFLVSSGPGETSTVLTLMRVARDAGATVLLLTAQAGSSATKLADFTLLIPAQTMADDQGPEKASVLPMGSVFEGALFLLFEVMVLKLRTITGISPEAMRARHTNME</sequence>
<dbReference type="InterPro" id="IPR046348">
    <property type="entry name" value="SIS_dom_sf"/>
</dbReference>
<dbReference type="GO" id="GO:0097367">
    <property type="term" value="F:carbohydrate derivative binding"/>
    <property type="evidence" value="ECO:0007669"/>
    <property type="project" value="InterPro"/>
</dbReference>
<dbReference type="PANTHER" id="PTHR43443">
    <property type="entry name" value="3-HEXULOSE-6-PHOSPHATE ISOMERASE"/>
    <property type="match status" value="1"/>
</dbReference>
<evidence type="ECO:0000313" key="4">
    <source>
        <dbReference type="Proteomes" id="UP000219182"/>
    </source>
</evidence>
<dbReference type="GO" id="GO:0016853">
    <property type="term" value="F:isomerase activity"/>
    <property type="evidence" value="ECO:0007669"/>
    <property type="project" value="UniProtKB-KW"/>
</dbReference>
<evidence type="ECO:0000259" key="2">
    <source>
        <dbReference type="PROSITE" id="PS51464"/>
    </source>
</evidence>
<comment type="similarity">
    <text evidence="1">Belongs to the SIS family. PHI subfamily.</text>
</comment>
<keyword evidence="4" id="KW-1185">Reference proteome</keyword>
<dbReference type="GO" id="GO:1901135">
    <property type="term" value="P:carbohydrate derivative metabolic process"/>
    <property type="evidence" value="ECO:0007669"/>
    <property type="project" value="InterPro"/>
</dbReference>
<accession>A0A2A6FCU5</accession>
<protein>
    <submittedName>
        <fullName evidence="3">6-phospho-3-hexuloisomerase</fullName>
    </submittedName>
</protein>
<feature type="domain" description="SIS" evidence="2">
    <location>
        <begin position="56"/>
        <end position="200"/>
    </location>
</feature>
<dbReference type="SUPFAM" id="SSF53697">
    <property type="entry name" value="SIS domain"/>
    <property type="match status" value="1"/>
</dbReference>
<dbReference type="EMBL" id="NWQG01000125">
    <property type="protein sequence ID" value="PDQ19461.1"/>
    <property type="molecule type" value="Genomic_DNA"/>
</dbReference>
<comment type="caution">
    <text evidence="3">The sequence shown here is derived from an EMBL/GenBank/DDBJ whole genome shotgun (WGS) entry which is preliminary data.</text>
</comment>
<reference evidence="3 4" key="1">
    <citation type="submission" date="2017-09" db="EMBL/GenBank/DDBJ databases">
        <title>Mesorhizobum sanjuanii sp. nov. isolated from nodules of Lotus tenuis in saline-alkaline lowlands of Flooding Pampa.</title>
        <authorList>
            <person name="Sannazzaro A.I."/>
            <person name="Torres Tejerizo G.A."/>
            <person name="Fontana F."/>
            <person name="Cumpa Velazquez L.M."/>
            <person name="Hansen L."/>
            <person name="Pistorio M."/>
            <person name="Estrella M.J."/>
        </authorList>
    </citation>
    <scope>NUCLEOTIDE SEQUENCE [LARGE SCALE GENOMIC DNA]</scope>
    <source>
        <strain evidence="3 4">BSA136</strain>
    </source>
</reference>
<evidence type="ECO:0000256" key="1">
    <source>
        <dbReference type="ARBA" id="ARBA00009235"/>
    </source>
</evidence>
<dbReference type="InterPro" id="IPR017552">
    <property type="entry name" value="PHI/rmpB"/>
</dbReference>
<organism evidence="3 4">
    <name type="scientific">Mesorhizobium sanjuanii</name>
    <dbReference type="NCBI Taxonomy" id="2037900"/>
    <lineage>
        <taxon>Bacteria</taxon>
        <taxon>Pseudomonadati</taxon>
        <taxon>Pseudomonadota</taxon>
        <taxon>Alphaproteobacteria</taxon>
        <taxon>Hyphomicrobiales</taxon>
        <taxon>Phyllobacteriaceae</taxon>
        <taxon>Mesorhizobium</taxon>
    </lineage>
</organism>
<dbReference type="AlphaFoldDB" id="A0A2A6FCU5"/>
<name>A0A2A6FCU5_9HYPH</name>
<dbReference type="NCBIfam" id="TIGR03127">
    <property type="entry name" value="RuMP_HxlB"/>
    <property type="match status" value="1"/>
</dbReference>
<dbReference type="RefSeq" id="WP_097575351.1">
    <property type="nucleotide sequence ID" value="NZ_NWQG01000125.1"/>
</dbReference>
<dbReference type="PROSITE" id="PS51464">
    <property type="entry name" value="SIS"/>
    <property type="match status" value="1"/>
</dbReference>
<gene>
    <name evidence="3" type="ORF">CN311_19435</name>
</gene>
<dbReference type="PANTHER" id="PTHR43443:SF1">
    <property type="entry name" value="3-HEXULOSE-6-PHOSPHATE ISOMERASE"/>
    <property type="match status" value="1"/>
</dbReference>
<evidence type="ECO:0000313" key="3">
    <source>
        <dbReference type="EMBL" id="PDQ19461.1"/>
    </source>
</evidence>
<dbReference type="CDD" id="cd05005">
    <property type="entry name" value="SIS_PHI"/>
    <property type="match status" value="1"/>
</dbReference>
<proteinExistence type="inferred from homology"/>
<dbReference type="Gene3D" id="3.40.50.10490">
    <property type="entry name" value="Glucose-6-phosphate isomerase like protein, domain 1"/>
    <property type="match status" value="1"/>
</dbReference>
<dbReference type="Proteomes" id="UP000219182">
    <property type="component" value="Unassembled WGS sequence"/>
</dbReference>